<dbReference type="InterPro" id="IPR000326">
    <property type="entry name" value="PAP2/HPO"/>
</dbReference>
<dbReference type="Gene3D" id="1.10.606.20">
    <property type="match status" value="1"/>
</dbReference>
<dbReference type="Pfam" id="PF17897">
    <property type="entry name" value="VCPO_N"/>
    <property type="match status" value="1"/>
</dbReference>
<feature type="signal peptide" evidence="1">
    <location>
        <begin position="1"/>
        <end position="20"/>
    </location>
</feature>
<dbReference type="Proteomes" id="UP001597469">
    <property type="component" value="Unassembled WGS sequence"/>
</dbReference>
<keyword evidence="5" id="KW-1185">Reference proteome</keyword>
<dbReference type="RefSeq" id="WP_381525457.1">
    <property type="nucleotide sequence ID" value="NZ_JBHULN010000013.1"/>
</dbReference>
<dbReference type="InterPro" id="IPR041067">
    <property type="entry name" value="VCPO_N"/>
</dbReference>
<evidence type="ECO:0000313" key="5">
    <source>
        <dbReference type="Proteomes" id="UP001597469"/>
    </source>
</evidence>
<gene>
    <name evidence="4" type="ORF">ACFSUS_19660</name>
</gene>
<keyword evidence="4" id="KW-0575">Peroxidase</keyword>
<evidence type="ECO:0000259" key="3">
    <source>
        <dbReference type="Pfam" id="PF17897"/>
    </source>
</evidence>
<dbReference type="EC" id="1.11.1.-" evidence="4"/>
<dbReference type="Pfam" id="PF01569">
    <property type="entry name" value="PAP2"/>
    <property type="match status" value="1"/>
</dbReference>
<protein>
    <submittedName>
        <fullName evidence="4">Vanadium-dependent haloperoxidase</fullName>
        <ecNumber evidence="4">1.11.1.-</ecNumber>
    </submittedName>
</protein>
<dbReference type="PANTHER" id="PTHR34599:SF2">
    <property type="entry name" value="TRAF-TYPE DOMAIN-CONTAINING PROTEIN"/>
    <property type="match status" value="1"/>
</dbReference>
<dbReference type="CDD" id="cd03398">
    <property type="entry name" value="PAP2_haloperoxidase"/>
    <property type="match status" value="1"/>
</dbReference>
<feature type="chain" id="PRO_5046952115" evidence="1">
    <location>
        <begin position="21"/>
        <end position="462"/>
    </location>
</feature>
<evidence type="ECO:0000259" key="2">
    <source>
        <dbReference type="Pfam" id="PF01569"/>
    </source>
</evidence>
<proteinExistence type="predicted"/>
<keyword evidence="4" id="KW-0560">Oxidoreductase</keyword>
<feature type="domain" description="Vanadium chloroperoxidase N-terminal" evidence="3">
    <location>
        <begin position="59"/>
        <end position="207"/>
    </location>
</feature>
<comment type="caution">
    <text evidence="4">The sequence shown here is derived from an EMBL/GenBank/DDBJ whole genome shotgun (WGS) entry which is preliminary data.</text>
</comment>
<name>A0ABW5M796_9BACT</name>
<accession>A0ABW5M796</accession>
<feature type="domain" description="Phosphatidic acid phosphatase type 2/haloperoxidase" evidence="2">
    <location>
        <begin position="323"/>
        <end position="445"/>
    </location>
</feature>
<dbReference type="InterPro" id="IPR052559">
    <property type="entry name" value="V-haloperoxidase"/>
</dbReference>
<dbReference type="InterPro" id="IPR036938">
    <property type="entry name" value="PAP2/HPO_sf"/>
</dbReference>
<reference evidence="5" key="1">
    <citation type="journal article" date="2019" name="Int. J. Syst. Evol. Microbiol.">
        <title>The Global Catalogue of Microorganisms (GCM) 10K type strain sequencing project: providing services to taxonomists for standard genome sequencing and annotation.</title>
        <authorList>
            <consortium name="The Broad Institute Genomics Platform"/>
            <consortium name="The Broad Institute Genome Sequencing Center for Infectious Disease"/>
            <person name="Wu L."/>
            <person name="Ma J."/>
        </authorList>
    </citation>
    <scope>NUCLEOTIDE SEQUENCE [LARGE SCALE GENOMIC DNA]</scope>
    <source>
        <strain evidence="5">KCTC 42805</strain>
    </source>
</reference>
<dbReference type="EMBL" id="JBHULN010000013">
    <property type="protein sequence ID" value="MFD2572868.1"/>
    <property type="molecule type" value="Genomic_DNA"/>
</dbReference>
<evidence type="ECO:0000256" key="1">
    <source>
        <dbReference type="SAM" id="SignalP"/>
    </source>
</evidence>
<dbReference type="SUPFAM" id="SSF48317">
    <property type="entry name" value="Acid phosphatase/Vanadium-dependent haloperoxidase"/>
    <property type="match status" value="1"/>
</dbReference>
<dbReference type="PANTHER" id="PTHR34599">
    <property type="entry name" value="PEROXIDASE-RELATED"/>
    <property type="match status" value="1"/>
</dbReference>
<dbReference type="GO" id="GO:0004601">
    <property type="term" value="F:peroxidase activity"/>
    <property type="evidence" value="ECO:0007669"/>
    <property type="project" value="UniProtKB-KW"/>
</dbReference>
<organism evidence="4 5">
    <name type="scientific">Spirosoma soli</name>
    <dbReference type="NCBI Taxonomy" id="1770529"/>
    <lineage>
        <taxon>Bacteria</taxon>
        <taxon>Pseudomonadati</taxon>
        <taxon>Bacteroidota</taxon>
        <taxon>Cytophagia</taxon>
        <taxon>Cytophagales</taxon>
        <taxon>Cytophagaceae</taxon>
        <taxon>Spirosoma</taxon>
    </lineage>
</organism>
<keyword evidence="1" id="KW-0732">Signal</keyword>
<evidence type="ECO:0000313" key="4">
    <source>
        <dbReference type="EMBL" id="MFD2572868.1"/>
    </source>
</evidence>
<sequence length="462" mass="51278">MTSRQVLLKLWLLFGFYALHSCSSPFVKEEPEPDPVFPTGTPVALYKADVAIAWGDMALRITAGTPGNTPTYASREFGYLGLAMYETTVHGIADHKSLARQLTGLTRLPLPKTDSAYNWPLALNAGQAYLLKRLYEHTAANNKSAIDSLETAVQSIYGDTTSRNVVIRSVAFGQSVAAAIYEWSKTDGGHEGYKNPFPLDYKLPTKPGSWFAPTDGQVAIARALHPRWGNNRTFALRNSQMAVPKPASYSKDPNSEYFKLYKAVYDTNKRLTQAEKEAALWWADDPSQTFTPPGHSYKLASIAIKTTRANLAQAVEAYARTGMAIADAFICCFKTKYTYHNERPSSFIRANIDRTWFPFWPEPPFPGFSSGHSTQGAATAAVLTDLFGPNVHFTDDSHVGRPKDAIRNVEFKARSFNSFWEAAEELGWSRILGGIHTQQDNETGLSEGRKIGNNINQLAWKK</sequence>